<sequence length="311" mass="35502">MIMKQADDPADCPNMPSNMGVSASTSGTATSSASLHKVVTTKNDRQFVLLGTKSLPPIPVTVTDPLDGFPCDPKIYLARTWLLNSIPYQVFVPADTYAACQCQLLRCLNYMWGSVPLEVKGQKWYLCDDVYREWRDLEKAMLQLRDWPMPQWYGYAGSDANDAKLGWRIMNSQAAFILIMAEIAYNAACQLNFWKEVVYQHFGWHMTNLLKESWMAHDGEGYKPLQSKNRDNRRREHVSLFVDANRCQFGQAVPSMIQACIPLWIIWGKCQITGQAERSLESYRLTEREVRKAEQWAFAPPPPPPRITIGL</sequence>
<evidence type="ECO:0000256" key="1">
    <source>
        <dbReference type="SAM" id="MobiDB-lite"/>
    </source>
</evidence>
<dbReference type="EMBL" id="KZ293489">
    <property type="protein sequence ID" value="PBK60321.1"/>
    <property type="molecule type" value="Genomic_DNA"/>
</dbReference>
<accession>A0A2H3ANB6</accession>
<protein>
    <submittedName>
        <fullName evidence="2">Uncharacterized protein</fullName>
    </submittedName>
</protein>
<reference evidence="3" key="1">
    <citation type="journal article" date="2017" name="Nat. Ecol. Evol.">
        <title>Genome expansion and lineage-specific genetic innovations in the forest pathogenic fungi Armillaria.</title>
        <authorList>
            <person name="Sipos G."/>
            <person name="Prasanna A.N."/>
            <person name="Walter M.C."/>
            <person name="O'Connor E."/>
            <person name="Balint B."/>
            <person name="Krizsan K."/>
            <person name="Kiss B."/>
            <person name="Hess J."/>
            <person name="Varga T."/>
            <person name="Slot J."/>
            <person name="Riley R."/>
            <person name="Boka B."/>
            <person name="Rigling D."/>
            <person name="Barry K."/>
            <person name="Lee J."/>
            <person name="Mihaltcheva S."/>
            <person name="LaButti K."/>
            <person name="Lipzen A."/>
            <person name="Waldron R."/>
            <person name="Moloney N.M."/>
            <person name="Sperisen C."/>
            <person name="Kredics L."/>
            <person name="Vagvoelgyi C."/>
            <person name="Patrignani A."/>
            <person name="Fitzpatrick D."/>
            <person name="Nagy I."/>
            <person name="Doyle S."/>
            <person name="Anderson J.B."/>
            <person name="Grigoriev I.V."/>
            <person name="Gueldener U."/>
            <person name="Muensterkoetter M."/>
            <person name="Nagy L.G."/>
        </authorList>
    </citation>
    <scope>NUCLEOTIDE SEQUENCE [LARGE SCALE GENOMIC DNA]</scope>
    <source>
        <strain evidence="3">28-4</strain>
    </source>
</reference>
<dbReference type="Proteomes" id="UP000218334">
    <property type="component" value="Unassembled WGS sequence"/>
</dbReference>
<evidence type="ECO:0000313" key="3">
    <source>
        <dbReference type="Proteomes" id="UP000218334"/>
    </source>
</evidence>
<organism evidence="2 3">
    <name type="scientific">Armillaria solidipes</name>
    <dbReference type="NCBI Taxonomy" id="1076256"/>
    <lineage>
        <taxon>Eukaryota</taxon>
        <taxon>Fungi</taxon>
        <taxon>Dikarya</taxon>
        <taxon>Basidiomycota</taxon>
        <taxon>Agaricomycotina</taxon>
        <taxon>Agaricomycetes</taxon>
        <taxon>Agaricomycetidae</taxon>
        <taxon>Agaricales</taxon>
        <taxon>Marasmiineae</taxon>
        <taxon>Physalacriaceae</taxon>
        <taxon>Armillaria</taxon>
    </lineage>
</organism>
<evidence type="ECO:0000313" key="2">
    <source>
        <dbReference type="EMBL" id="PBK60321.1"/>
    </source>
</evidence>
<feature type="region of interest" description="Disordered" evidence="1">
    <location>
        <begin position="1"/>
        <end position="28"/>
    </location>
</feature>
<keyword evidence="3" id="KW-1185">Reference proteome</keyword>
<name>A0A2H3ANB6_9AGAR</name>
<dbReference type="AlphaFoldDB" id="A0A2H3ANB6"/>
<proteinExistence type="predicted"/>
<gene>
    <name evidence="2" type="ORF">ARMSODRAFT_1026715</name>
</gene>